<dbReference type="HOGENOM" id="CLU_3094879_0_0_3"/>
<keyword evidence="2" id="KW-1185">Reference proteome</keyword>
<evidence type="ECO:0000313" key="1">
    <source>
        <dbReference type="EMBL" id="AFZ57573.1"/>
    </source>
</evidence>
<reference evidence="2" key="1">
    <citation type="journal article" date="2013" name="Proc. Natl. Acad. Sci. U.S.A.">
        <title>Improving the coverage of the cyanobacterial phylum using diversity-driven genome sequencing.</title>
        <authorList>
            <person name="Shih P.M."/>
            <person name="Wu D."/>
            <person name="Latifi A."/>
            <person name="Axen S.D."/>
            <person name="Fewer D.P."/>
            <person name="Talla E."/>
            <person name="Calteau A."/>
            <person name="Cai F."/>
            <person name="Tandeau de Marsac N."/>
            <person name="Rippka R."/>
            <person name="Herdman M."/>
            <person name="Sivonen K."/>
            <person name="Coursin T."/>
            <person name="Laurent T."/>
            <person name="Goodwin L."/>
            <person name="Nolan M."/>
            <person name="Davenport K.W."/>
            <person name="Han C.S."/>
            <person name="Rubin E.M."/>
            <person name="Eisen J.A."/>
            <person name="Woyke T."/>
            <person name="Gugger M."/>
            <person name="Kerfeld C.A."/>
        </authorList>
    </citation>
    <scope>NUCLEOTIDE SEQUENCE [LARGE SCALE GENOMIC DNA]</scope>
    <source>
        <strain evidence="2">ATCC 27899 / PCC 7122</strain>
    </source>
</reference>
<organism evidence="1 2">
    <name type="scientific">Anabaena cylindrica (strain ATCC 27899 / PCC 7122)</name>
    <dbReference type="NCBI Taxonomy" id="272123"/>
    <lineage>
        <taxon>Bacteria</taxon>
        <taxon>Bacillati</taxon>
        <taxon>Cyanobacteriota</taxon>
        <taxon>Cyanophyceae</taxon>
        <taxon>Nostocales</taxon>
        <taxon>Nostocaceae</taxon>
        <taxon>Anabaena</taxon>
    </lineage>
</organism>
<protein>
    <submittedName>
        <fullName evidence="1">Uncharacterized protein</fullName>
    </submittedName>
</protein>
<gene>
    <name evidence="1" type="ordered locus">Anacy_2094</name>
</gene>
<sequence>MITLDDSVLQKIREIRHQISQNNQHDPQKLIKYYLELQEQYKQKKENLTSQ</sequence>
<dbReference type="RefSeq" id="WP_015214219.1">
    <property type="nucleotide sequence ID" value="NC_019771.1"/>
</dbReference>
<dbReference type="KEGG" id="acy:Anacy_2094"/>
<dbReference type="PATRIC" id="fig|272123.3.peg.2278"/>
<dbReference type="Proteomes" id="UP000010474">
    <property type="component" value="Chromosome"/>
</dbReference>
<dbReference type="eggNOG" id="ENOG502ZG6E">
    <property type="taxonomic scope" value="Bacteria"/>
</dbReference>
<dbReference type="AlphaFoldDB" id="K9ZED1"/>
<accession>K9ZED1</accession>
<name>K9ZED1_ANACC</name>
<proteinExistence type="predicted"/>
<evidence type="ECO:0000313" key="2">
    <source>
        <dbReference type="Proteomes" id="UP000010474"/>
    </source>
</evidence>
<dbReference type="EMBL" id="CP003659">
    <property type="protein sequence ID" value="AFZ57573.1"/>
    <property type="molecule type" value="Genomic_DNA"/>
</dbReference>